<comment type="similarity">
    <text evidence="1">Belongs to the class-II aminoacyl-tRNA synthetase family.</text>
</comment>
<dbReference type="Pfam" id="PF01411">
    <property type="entry name" value="tRNA-synt_2c"/>
    <property type="match status" value="1"/>
</dbReference>
<evidence type="ECO:0000256" key="1">
    <source>
        <dbReference type="ARBA" id="ARBA00008226"/>
    </source>
</evidence>
<evidence type="ECO:0000256" key="9">
    <source>
        <dbReference type="ARBA" id="ARBA00023146"/>
    </source>
</evidence>
<evidence type="ECO:0000256" key="6">
    <source>
        <dbReference type="ARBA" id="ARBA00022840"/>
    </source>
</evidence>
<evidence type="ECO:0000313" key="12">
    <source>
        <dbReference type="Proteomes" id="UP000449092"/>
    </source>
</evidence>
<evidence type="ECO:0000313" key="11">
    <source>
        <dbReference type="EMBL" id="MYE38441.1"/>
    </source>
</evidence>
<keyword evidence="6" id="KW-0067">ATP-binding</keyword>
<dbReference type="AlphaFoldDB" id="A0A845DEK7"/>
<evidence type="ECO:0000256" key="3">
    <source>
        <dbReference type="ARBA" id="ARBA00022555"/>
    </source>
</evidence>
<dbReference type="SMART" id="SM00863">
    <property type="entry name" value="tRNA_SAD"/>
    <property type="match status" value="1"/>
</dbReference>
<dbReference type="SUPFAM" id="SSF55681">
    <property type="entry name" value="Class II aaRS and biotin synthetases"/>
    <property type="match status" value="1"/>
</dbReference>
<name>A0A845DEK7_9BACT</name>
<dbReference type="InterPro" id="IPR002318">
    <property type="entry name" value="Ala-tRNA-lgiase_IIc"/>
</dbReference>
<evidence type="ECO:0000256" key="4">
    <source>
        <dbReference type="ARBA" id="ARBA00022598"/>
    </source>
</evidence>
<dbReference type="PRINTS" id="PR00980">
    <property type="entry name" value="TRNASYNTHALA"/>
</dbReference>
<dbReference type="Proteomes" id="UP000449092">
    <property type="component" value="Unassembled WGS sequence"/>
</dbReference>
<accession>A0A845DEK7</accession>
<dbReference type="GO" id="GO:0006419">
    <property type="term" value="P:alanyl-tRNA aminoacylation"/>
    <property type="evidence" value="ECO:0007669"/>
    <property type="project" value="InterPro"/>
</dbReference>
<dbReference type="InterPro" id="IPR018164">
    <property type="entry name" value="Ala-tRNA-synth_IIc_N"/>
</dbReference>
<dbReference type="PANTHER" id="PTHR11777:SF9">
    <property type="entry name" value="ALANINE--TRNA LIGASE, CYTOPLASMIC"/>
    <property type="match status" value="1"/>
</dbReference>
<dbReference type="InterPro" id="IPR018163">
    <property type="entry name" value="Thr/Ala-tRNA-synth_IIc_edit"/>
</dbReference>
<dbReference type="SUPFAM" id="SSF101353">
    <property type="entry name" value="Putative anticodon-binding domain of alanyl-tRNA synthetase (AlaRS)"/>
    <property type="match status" value="1"/>
</dbReference>
<dbReference type="InterPro" id="IPR018165">
    <property type="entry name" value="Ala-tRNA-synth_IIc_core"/>
</dbReference>
<protein>
    <recommendedName>
        <fullName evidence="2">alanine--tRNA ligase</fullName>
        <ecNumber evidence="2">6.1.1.7</ecNumber>
    </recommendedName>
</protein>
<keyword evidence="4 11" id="KW-0436">Ligase</keyword>
<dbReference type="Pfam" id="PF07973">
    <property type="entry name" value="tRNA_SAD"/>
    <property type="match status" value="1"/>
</dbReference>
<dbReference type="InterPro" id="IPR045864">
    <property type="entry name" value="aa-tRNA-synth_II/BPL/LPL"/>
</dbReference>
<organism evidence="11 12">
    <name type="scientific">Candidatus Spechtbacteria bacterium SB0662_bin_43</name>
    <dbReference type="NCBI Taxonomy" id="2604897"/>
    <lineage>
        <taxon>Bacteria</taxon>
        <taxon>Candidatus Spechtiibacteriota</taxon>
    </lineage>
</organism>
<evidence type="ECO:0000256" key="2">
    <source>
        <dbReference type="ARBA" id="ARBA00013168"/>
    </source>
</evidence>
<dbReference type="InterPro" id="IPR050058">
    <property type="entry name" value="Ala-tRNA_ligase"/>
</dbReference>
<keyword evidence="9" id="KW-0030">Aminoacyl-tRNA synthetase</keyword>
<keyword evidence="8" id="KW-0648">Protein biosynthesis</keyword>
<dbReference type="GO" id="GO:0002161">
    <property type="term" value="F:aminoacyl-tRNA deacylase activity"/>
    <property type="evidence" value="ECO:0007669"/>
    <property type="project" value="TreeGrafter"/>
</dbReference>
<feature type="domain" description="Alanyl-transfer RNA synthetases family profile" evidence="10">
    <location>
        <begin position="1"/>
        <end position="587"/>
    </location>
</feature>
<dbReference type="Gene3D" id="3.30.980.10">
    <property type="entry name" value="Threonyl-trna Synthetase, Chain A, domain 2"/>
    <property type="match status" value="1"/>
</dbReference>
<proteinExistence type="inferred from homology"/>
<sequence length="587" mass="66139">MKAQDIRLSFLKFFEKRGHTIVPSSSLLSDDPSVLLTTAGMQQFKPYYSQKADPMTSPHPSLSGKPLGSYSVASIQKSFRTTDIDEVGDATHLTFFEMLGNFSFGGYFKEQAITLAHEYFQEIGVELDFVTVFAGDDEAPKDTESEALWKQRGVQDVRHYDRDDNFWGPTGEEGPCGPCTELYVNGVEVWNLVFNEYYKKDGKYEPLKVRGVDTGMGFERLAIALQGASSVFETDLFQPLMRKIGDGFTEEQKRILADHSRASAFLLSDGVRPANKEAGYILRRLIRRALVLYYLKHKQEGANESAIRTSIPEFFGALFAIIEKEYGFFYTGLSASRIQEEFMKEAEAFLKTLSAGVRQLRKMDTMTAKDAFSLYERFGLPYEVIREIAPEKVQSISYEDFQKEQEKHREASKRGAEAKFGGHGLVLNTGELKARTQEEVAQVTQLHTATHLLQAVLRSVLGSTVKQAGSDITAERLRFDFSFDRRLTDEEVQQVEALVNEYIESDMSVRCEEMPYEEAVKSGALYFEKETYPQAVKVYSIGEVSQELCGGPHIQHTGELKGFRIVKQESVSAGVRRIRAVVDGVAQ</sequence>
<evidence type="ECO:0000256" key="7">
    <source>
        <dbReference type="ARBA" id="ARBA00022884"/>
    </source>
</evidence>
<evidence type="ECO:0000256" key="5">
    <source>
        <dbReference type="ARBA" id="ARBA00022741"/>
    </source>
</evidence>
<dbReference type="Gene3D" id="3.30.930.10">
    <property type="entry name" value="Bira Bifunctional Protein, Domain 2"/>
    <property type="match status" value="1"/>
</dbReference>
<dbReference type="InterPro" id="IPR012947">
    <property type="entry name" value="tRNA_SAD"/>
</dbReference>
<dbReference type="EC" id="6.1.1.7" evidence="2"/>
<dbReference type="GO" id="GO:0004813">
    <property type="term" value="F:alanine-tRNA ligase activity"/>
    <property type="evidence" value="ECO:0007669"/>
    <property type="project" value="UniProtKB-EC"/>
</dbReference>
<dbReference type="GO" id="GO:0005524">
    <property type="term" value="F:ATP binding"/>
    <property type="evidence" value="ECO:0007669"/>
    <property type="project" value="UniProtKB-KW"/>
</dbReference>
<dbReference type="PANTHER" id="PTHR11777">
    <property type="entry name" value="ALANYL-TRNA SYNTHETASE"/>
    <property type="match status" value="1"/>
</dbReference>
<keyword evidence="3" id="KW-0820">tRNA-binding</keyword>
<dbReference type="InterPro" id="IPR018162">
    <property type="entry name" value="Ala-tRNA-ligase_IIc_anticod-bd"/>
</dbReference>
<keyword evidence="7" id="KW-0694">RNA-binding</keyword>
<evidence type="ECO:0000256" key="8">
    <source>
        <dbReference type="ARBA" id="ARBA00022917"/>
    </source>
</evidence>
<dbReference type="FunFam" id="3.30.980.10:FF:000004">
    <property type="entry name" value="Alanine--tRNA ligase, cytoplasmic"/>
    <property type="match status" value="1"/>
</dbReference>
<dbReference type="PROSITE" id="PS50860">
    <property type="entry name" value="AA_TRNA_LIGASE_II_ALA"/>
    <property type="match status" value="1"/>
</dbReference>
<keyword evidence="5" id="KW-0547">Nucleotide-binding</keyword>
<dbReference type="GO" id="GO:0005737">
    <property type="term" value="C:cytoplasm"/>
    <property type="evidence" value="ECO:0007669"/>
    <property type="project" value="InterPro"/>
</dbReference>
<comment type="caution">
    <text evidence="11">The sequence shown here is derived from an EMBL/GenBank/DDBJ whole genome shotgun (WGS) entry which is preliminary data.</text>
</comment>
<reference evidence="11 12" key="1">
    <citation type="submission" date="2019-09" db="EMBL/GenBank/DDBJ databases">
        <title>Characterisation of the sponge microbiome using genome-centric metagenomics.</title>
        <authorList>
            <person name="Engelberts J.P."/>
            <person name="Robbins S.J."/>
            <person name="De Goeij J.M."/>
            <person name="Aranda M."/>
            <person name="Bell S.C."/>
            <person name="Webster N.S."/>
        </authorList>
    </citation>
    <scope>NUCLEOTIDE SEQUENCE [LARGE SCALE GENOMIC DNA]</scope>
    <source>
        <strain evidence="11">SB0662_bin_43</strain>
    </source>
</reference>
<gene>
    <name evidence="11" type="ORF">F4X82_02910</name>
</gene>
<evidence type="ECO:0000259" key="10">
    <source>
        <dbReference type="PROSITE" id="PS50860"/>
    </source>
</evidence>
<dbReference type="GO" id="GO:0000049">
    <property type="term" value="F:tRNA binding"/>
    <property type="evidence" value="ECO:0007669"/>
    <property type="project" value="UniProtKB-KW"/>
</dbReference>
<dbReference type="SUPFAM" id="SSF55186">
    <property type="entry name" value="ThrRS/AlaRS common domain"/>
    <property type="match status" value="1"/>
</dbReference>
<dbReference type="EMBL" id="VXOY01000025">
    <property type="protein sequence ID" value="MYE38441.1"/>
    <property type="molecule type" value="Genomic_DNA"/>
</dbReference>
<dbReference type="Gene3D" id="3.30.54.20">
    <property type="match status" value="1"/>
</dbReference>